<dbReference type="NCBIfam" id="NF009727">
    <property type="entry name" value="PRK13254.1-1"/>
    <property type="match status" value="1"/>
</dbReference>
<dbReference type="RefSeq" id="WP_353439244.1">
    <property type="nucleotide sequence ID" value="NZ_CP099959.1"/>
</dbReference>
<dbReference type="Gene3D" id="2.40.50.140">
    <property type="entry name" value="Nucleic acid-binding proteins"/>
    <property type="match status" value="1"/>
</dbReference>
<keyword evidence="5 12" id="KW-0479">Metal-binding</keyword>
<evidence type="ECO:0000256" key="9">
    <source>
        <dbReference type="ARBA" id="ARBA00023004"/>
    </source>
</evidence>
<organism evidence="15">
    <name type="scientific">Polynucleobacter sp. UK-FUSCHL-C3</name>
    <dbReference type="NCBI Taxonomy" id="2955208"/>
    <lineage>
        <taxon>Bacteria</taxon>
        <taxon>Pseudomonadati</taxon>
        <taxon>Pseudomonadota</taxon>
        <taxon>Betaproteobacteria</taxon>
        <taxon>Burkholderiales</taxon>
        <taxon>Burkholderiaceae</taxon>
        <taxon>Polynucleobacter</taxon>
    </lineage>
</organism>
<feature type="binding site" description="axial binding residue" evidence="12 13">
    <location>
        <position position="127"/>
    </location>
    <ligand>
        <name>heme</name>
        <dbReference type="ChEBI" id="CHEBI:30413"/>
    </ligand>
    <ligandPart>
        <name>Fe</name>
        <dbReference type="ChEBI" id="CHEBI:18248"/>
    </ligandPart>
</feature>
<feature type="topological domain" description="Extracellular" evidence="12">
    <location>
        <begin position="29"/>
        <end position="158"/>
    </location>
</feature>
<dbReference type="EMBL" id="CP099959">
    <property type="protein sequence ID" value="XCC58090.1"/>
    <property type="molecule type" value="Genomic_DNA"/>
</dbReference>
<dbReference type="InterPro" id="IPR036127">
    <property type="entry name" value="CcmE-like_sf"/>
</dbReference>
<dbReference type="PANTHER" id="PTHR34128:SF2">
    <property type="entry name" value="CYTOCHROME C-TYPE BIOGENESIS PROTEIN CCME HOMOLOG, MITOCHONDRIAL"/>
    <property type="match status" value="1"/>
</dbReference>
<evidence type="ECO:0000256" key="6">
    <source>
        <dbReference type="ARBA" id="ARBA00022748"/>
    </source>
</evidence>
<dbReference type="FunFam" id="2.40.50.140:FF:000104">
    <property type="entry name" value="Cytochrome c-type biogenesis protein CcmE"/>
    <property type="match status" value="1"/>
</dbReference>
<feature type="topological domain" description="Cytoplasmic" evidence="12">
    <location>
        <begin position="1"/>
        <end position="7"/>
    </location>
</feature>
<keyword evidence="2 12" id="KW-1003">Cell membrane</keyword>
<dbReference type="GO" id="GO:0017003">
    <property type="term" value="P:protein-heme linkage"/>
    <property type="evidence" value="ECO:0007669"/>
    <property type="project" value="UniProtKB-UniRule"/>
</dbReference>
<proteinExistence type="inferred from homology"/>
<evidence type="ECO:0000256" key="11">
    <source>
        <dbReference type="ARBA" id="ARBA00056663"/>
    </source>
</evidence>
<evidence type="ECO:0000256" key="12">
    <source>
        <dbReference type="HAMAP-Rule" id="MF_01959"/>
    </source>
</evidence>
<keyword evidence="3 12" id="KW-0349">Heme</keyword>
<dbReference type="GO" id="GO:0046872">
    <property type="term" value="F:metal ion binding"/>
    <property type="evidence" value="ECO:0007669"/>
    <property type="project" value="UniProtKB-KW"/>
</dbReference>
<feature type="region of interest" description="Disordered" evidence="14">
    <location>
        <begin position="126"/>
        <end position="158"/>
    </location>
</feature>
<reference evidence="15" key="1">
    <citation type="submission" date="2022-06" db="EMBL/GenBank/DDBJ databases">
        <title>New Polynucleobacter species.</title>
        <authorList>
            <person name="Hahn M.W."/>
        </authorList>
    </citation>
    <scope>NUCLEOTIDE SEQUENCE</scope>
    <source>
        <strain evidence="15">UK-FUSCHL-C3</strain>
    </source>
</reference>
<keyword evidence="10 12" id="KW-0472">Membrane</keyword>
<protein>
    <recommendedName>
        <fullName evidence="12">Cytochrome c-type biogenesis protein CcmE</fullName>
    </recommendedName>
    <alternativeName>
        <fullName evidence="12">Cytochrome c maturation protein E</fullName>
    </alternativeName>
    <alternativeName>
        <fullName evidence="12">Heme chaperone CcmE</fullName>
    </alternativeName>
</protein>
<evidence type="ECO:0000256" key="1">
    <source>
        <dbReference type="ARBA" id="ARBA00004533"/>
    </source>
</evidence>
<dbReference type="InterPro" id="IPR012340">
    <property type="entry name" value="NA-bd_OB-fold"/>
</dbReference>
<keyword evidence="7 12" id="KW-0735">Signal-anchor</keyword>
<evidence type="ECO:0000256" key="5">
    <source>
        <dbReference type="ARBA" id="ARBA00022723"/>
    </source>
</evidence>
<evidence type="ECO:0000256" key="7">
    <source>
        <dbReference type="ARBA" id="ARBA00022968"/>
    </source>
</evidence>
<dbReference type="SUPFAM" id="SSF82093">
    <property type="entry name" value="Heme chaperone CcmE"/>
    <property type="match status" value="1"/>
</dbReference>
<comment type="function">
    <text evidence="11 12">Heme chaperone required for the biogenesis of c-type cytochromes. Transiently binds heme delivered by CcmC and transfers the heme to apo-cytochromes in a process facilitated by CcmF and CcmH.</text>
</comment>
<dbReference type="GO" id="GO:0020037">
    <property type="term" value="F:heme binding"/>
    <property type="evidence" value="ECO:0007669"/>
    <property type="project" value="InterPro"/>
</dbReference>
<dbReference type="GO" id="GO:0017004">
    <property type="term" value="P:cytochrome complex assembly"/>
    <property type="evidence" value="ECO:0007669"/>
    <property type="project" value="UniProtKB-KW"/>
</dbReference>
<comment type="similarity">
    <text evidence="12">Belongs to the CcmE/CycJ family.</text>
</comment>
<keyword evidence="9 12" id="KW-0408">Iron</keyword>
<evidence type="ECO:0000256" key="10">
    <source>
        <dbReference type="ARBA" id="ARBA00023136"/>
    </source>
</evidence>
<dbReference type="HAMAP" id="MF_01959">
    <property type="entry name" value="CcmE"/>
    <property type="match status" value="1"/>
</dbReference>
<evidence type="ECO:0000256" key="13">
    <source>
        <dbReference type="PIRSR" id="PIRSR604329-50"/>
    </source>
</evidence>
<sequence length="158" mass="16807">MKPRTKRGLAIAGGLASLGIATYLVLQTFQSNLVFFFSPSQVVANEAPKNKPFRIGGLVKEGSIQRDPGGLKVSFIVTDTAHDVQVQYEGLLPDLFKEGKGVVAQGQLGSNGIFAAKQVLAKHDENYMPPEAAEALEKAKSKQPQTAPTLKESAGGKN</sequence>
<dbReference type="PANTHER" id="PTHR34128">
    <property type="entry name" value="CYTOCHROME C-TYPE BIOGENESIS PROTEIN CCME HOMOLOG, MITOCHONDRIAL"/>
    <property type="match status" value="1"/>
</dbReference>
<keyword evidence="6 12" id="KW-0201">Cytochrome c-type biogenesis</keyword>
<dbReference type="GO" id="GO:0005886">
    <property type="term" value="C:plasma membrane"/>
    <property type="evidence" value="ECO:0007669"/>
    <property type="project" value="UniProtKB-SubCell"/>
</dbReference>
<accession>A0AAU8A3F6</accession>
<comment type="subcellular location">
    <subcellularLocation>
        <location evidence="1">Cell inner membrane</location>
    </subcellularLocation>
    <subcellularLocation>
        <location evidence="12">Cell membrane</location>
        <topology evidence="12">Single-pass type II membrane protein</topology>
    </subcellularLocation>
</comment>
<evidence type="ECO:0000313" key="15">
    <source>
        <dbReference type="EMBL" id="XCC58090.1"/>
    </source>
</evidence>
<evidence type="ECO:0000256" key="8">
    <source>
        <dbReference type="ARBA" id="ARBA00022989"/>
    </source>
</evidence>
<evidence type="ECO:0000256" key="14">
    <source>
        <dbReference type="SAM" id="MobiDB-lite"/>
    </source>
</evidence>
<evidence type="ECO:0000256" key="4">
    <source>
        <dbReference type="ARBA" id="ARBA00022692"/>
    </source>
</evidence>
<dbReference type="Pfam" id="PF03100">
    <property type="entry name" value="CcmE"/>
    <property type="match status" value="1"/>
</dbReference>
<feature type="binding site" description="covalent" evidence="12 13">
    <location>
        <position position="123"/>
    </location>
    <ligand>
        <name>heme</name>
        <dbReference type="ChEBI" id="CHEBI:30413"/>
    </ligand>
</feature>
<gene>
    <name evidence="12 15" type="primary">ccmE</name>
    <name evidence="12" type="synonym">cycJ</name>
    <name evidence="15" type="ORF">NKE59_02030</name>
</gene>
<evidence type="ECO:0000256" key="3">
    <source>
        <dbReference type="ARBA" id="ARBA00022617"/>
    </source>
</evidence>
<keyword evidence="4 12" id="KW-0812">Transmembrane</keyword>
<dbReference type="AlphaFoldDB" id="A0AAU8A3F6"/>
<dbReference type="NCBIfam" id="NF009731">
    <property type="entry name" value="PRK13254.1-5"/>
    <property type="match status" value="1"/>
</dbReference>
<evidence type="ECO:0000256" key="2">
    <source>
        <dbReference type="ARBA" id="ARBA00022475"/>
    </source>
</evidence>
<name>A0AAU8A3F6_9BURK</name>
<dbReference type="InterPro" id="IPR004329">
    <property type="entry name" value="CcmE"/>
</dbReference>
<dbReference type="NCBIfam" id="NF009729">
    <property type="entry name" value="PRK13254.1-3"/>
    <property type="match status" value="1"/>
</dbReference>
<keyword evidence="8 12" id="KW-1133">Transmembrane helix</keyword>